<gene>
    <name evidence="2" type="ORF">tloyanaT_30680</name>
</gene>
<dbReference type="RefSeq" id="WP_407704898.1">
    <property type="nucleotide sequence ID" value="NZ_BSSV01000007.1"/>
</dbReference>
<keyword evidence="1" id="KW-0732">Signal</keyword>
<feature type="chain" id="PRO_5045676042" evidence="1">
    <location>
        <begin position="27"/>
        <end position="287"/>
    </location>
</feature>
<organism evidence="2 3">
    <name type="scientific">Thalassotalea loyana</name>
    <dbReference type="NCBI Taxonomy" id="280483"/>
    <lineage>
        <taxon>Bacteria</taxon>
        <taxon>Pseudomonadati</taxon>
        <taxon>Pseudomonadota</taxon>
        <taxon>Gammaproteobacteria</taxon>
        <taxon>Alteromonadales</taxon>
        <taxon>Colwelliaceae</taxon>
        <taxon>Thalassotalea</taxon>
    </lineage>
</organism>
<reference evidence="2 3" key="1">
    <citation type="submission" date="2023-03" db="EMBL/GenBank/DDBJ databases">
        <title>Thalassotalea loyana LMG 22536T draft genome sequence.</title>
        <authorList>
            <person name="Sawabe T."/>
        </authorList>
    </citation>
    <scope>NUCLEOTIDE SEQUENCE [LARGE SCALE GENOMIC DNA]</scope>
    <source>
        <strain evidence="2 3">LMG 22536</strain>
    </source>
</reference>
<comment type="caution">
    <text evidence="2">The sequence shown here is derived from an EMBL/GenBank/DDBJ whole genome shotgun (WGS) entry which is preliminary data.</text>
</comment>
<dbReference type="Proteomes" id="UP001157134">
    <property type="component" value="Unassembled WGS sequence"/>
</dbReference>
<proteinExistence type="predicted"/>
<feature type="signal peptide" evidence="1">
    <location>
        <begin position="1"/>
        <end position="26"/>
    </location>
</feature>
<dbReference type="SUPFAM" id="SSF54427">
    <property type="entry name" value="NTF2-like"/>
    <property type="match status" value="2"/>
</dbReference>
<protein>
    <submittedName>
        <fullName evidence="2">Polyketide cyclase</fullName>
    </submittedName>
</protein>
<dbReference type="EMBL" id="BSSV01000007">
    <property type="protein sequence ID" value="GLX86815.1"/>
    <property type="molecule type" value="Genomic_DNA"/>
</dbReference>
<evidence type="ECO:0000313" key="2">
    <source>
        <dbReference type="EMBL" id="GLX86815.1"/>
    </source>
</evidence>
<name>A0ABQ6HIS9_9GAMM</name>
<dbReference type="InterPro" id="IPR032710">
    <property type="entry name" value="NTF2-like_dom_sf"/>
</dbReference>
<evidence type="ECO:0000313" key="3">
    <source>
        <dbReference type="Proteomes" id="UP001157134"/>
    </source>
</evidence>
<sequence>MKKLLFKRIAQSTILLGAMFALSAVAEEKTNMTHTEKAVALIESIETGNPEPVSYINPNKYIQHNLAVADGLAGFGEVLSMLPPGSAKATVKRAFQDGEFVVLHTEYNFFGPKVGFDVFRFENNKIVEHWDNLQEIAPKNPSGRTQLDGPTEILDLDKTQANKTLVSSFVDAILIKGEMEKISLYIGPNKADYIQHNPMVADGLSGLGQALSALAEKGMPMIYKRNHKVLGQGNFVLAISEGVFLNNDVAFYDLFRIDNGKIVEHWDTIENIPEKSAWKNNNGKFGF</sequence>
<dbReference type="Gene3D" id="3.10.450.50">
    <property type="match status" value="2"/>
</dbReference>
<accession>A0ABQ6HIS9</accession>
<keyword evidence="3" id="KW-1185">Reference proteome</keyword>
<evidence type="ECO:0000256" key="1">
    <source>
        <dbReference type="SAM" id="SignalP"/>
    </source>
</evidence>